<accession>A0A165I357</accession>
<dbReference type="GeneID" id="63824531"/>
<evidence type="ECO:0000256" key="1">
    <source>
        <dbReference type="SAM" id="MobiDB-lite"/>
    </source>
</evidence>
<protein>
    <submittedName>
        <fullName evidence="2">Uncharacterized protein</fullName>
    </submittedName>
</protein>
<dbReference type="InParanoid" id="A0A165I357"/>
<sequence>MTVRPDEPHILSYKAQSELWIDGDEFGTRRHENASHSASPAITNSPSSPRRGHRRSPSIVGAHSPRSRSRSPPPAPMVASPPPPVPPIPSFALASPGAKRSVLHTSPTHPQIRIPDLNPASRIALISPYKRTSGSRSTAP</sequence>
<dbReference type="OrthoDB" id="3260925at2759"/>
<evidence type="ECO:0000313" key="3">
    <source>
        <dbReference type="Proteomes" id="UP000076871"/>
    </source>
</evidence>
<keyword evidence="3" id="KW-1185">Reference proteome</keyword>
<feature type="compositionally biased region" description="Pro residues" evidence="1">
    <location>
        <begin position="71"/>
        <end position="89"/>
    </location>
</feature>
<feature type="compositionally biased region" description="Polar residues" evidence="1">
    <location>
        <begin position="35"/>
        <end position="44"/>
    </location>
</feature>
<proteinExistence type="predicted"/>
<dbReference type="Proteomes" id="UP000076871">
    <property type="component" value="Unassembled WGS sequence"/>
</dbReference>
<dbReference type="EMBL" id="KV427605">
    <property type="protein sequence ID" value="KZT12532.1"/>
    <property type="molecule type" value="Genomic_DNA"/>
</dbReference>
<reference evidence="2 3" key="1">
    <citation type="journal article" date="2016" name="Mol. Biol. Evol.">
        <title>Comparative Genomics of Early-Diverging Mushroom-Forming Fungi Provides Insights into the Origins of Lignocellulose Decay Capabilities.</title>
        <authorList>
            <person name="Nagy L.G."/>
            <person name="Riley R."/>
            <person name="Tritt A."/>
            <person name="Adam C."/>
            <person name="Daum C."/>
            <person name="Floudas D."/>
            <person name="Sun H."/>
            <person name="Yadav J.S."/>
            <person name="Pangilinan J."/>
            <person name="Larsson K.H."/>
            <person name="Matsuura K."/>
            <person name="Barry K."/>
            <person name="Labutti K."/>
            <person name="Kuo R."/>
            <person name="Ohm R.A."/>
            <person name="Bhattacharya S.S."/>
            <person name="Shirouzu T."/>
            <person name="Yoshinaga Y."/>
            <person name="Martin F.M."/>
            <person name="Grigoriev I.V."/>
            <person name="Hibbett D.S."/>
        </authorList>
    </citation>
    <scope>NUCLEOTIDE SEQUENCE [LARGE SCALE GENOMIC DNA]</scope>
    <source>
        <strain evidence="2 3">93-53</strain>
    </source>
</reference>
<dbReference type="RefSeq" id="XP_040770042.1">
    <property type="nucleotide sequence ID" value="XM_040907502.1"/>
</dbReference>
<evidence type="ECO:0000313" key="2">
    <source>
        <dbReference type="EMBL" id="KZT12532.1"/>
    </source>
</evidence>
<name>A0A165I357_9APHY</name>
<feature type="region of interest" description="Disordered" evidence="1">
    <location>
        <begin position="24"/>
        <end position="120"/>
    </location>
</feature>
<organism evidence="2 3">
    <name type="scientific">Laetiporus sulphureus 93-53</name>
    <dbReference type="NCBI Taxonomy" id="1314785"/>
    <lineage>
        <taxon>Eukaryota</taxon>
        <taxon>Fungi</taxon>
        <taxon>Dikarya</taxon>
        <taxon>Basidiomycota</taxon>
        <taxon>Agaricomycotina</taxon>
        <taxon>Agaricomycetes</taxon>
        <taxon>Polyporales</taxon>
        <taxon>Laetiporus</taxon>
    </lineage>
</organism>
<gene>
    <name evidence="2" type="ORF">LAESUDRAFT_718798</name>
</gene>
<dbReference type="AlphaFoldDB" id="A0A165I357"/>